<dbReference type="PROSITE" id="PS51077">
    <property type="entry name" value="HTH_ICLR"/>
    <property type="match status" value="1"/>
</dbReference>
<dbReference type="Gene3D" id="1.10.10.10">
    <property type="entry name" value="Winged helix-like DNA-binding domain superfamily/Winged helix DNA-binding domain"/>
    <property type="match status" value="1"/>
</dbReference>
<evidence type="ECO:0000259" key="4">
    <source>
        <dbReference type="PROSITE" id="PS51077"/>
    </source>
</evidence>
<dbReference type="InterPro" id="IPR050707">
    <property type="entry name" value="HTH_MetabolicPath_Reg"/>
</dbReference>
<evidence type="ECO:0000256" key="3">
    <source>
        <dbReference type="ARBA" id="ARBA00023163"/>
    </source>
</evidence>
<reference evidence="6 7" key="1">
    <citation type="submission" date="2019-03" db="EMBL/GenBank/DDBJ databases">
        <authorList>
            <person name="Zhang S."/>
        </authorList>
    </citation>
    <scope>NUCLEOTIDE SEQUENCE [LARGE SCALE GENOMIC DNA]</scope>
    <source>
        <strain evidence="6 7">S4J41</strain>
    </source>
</reference>
<dbReference type="InterPro" id="IPR014757">
    <property type="entry name" value="Tscrpt_reg_IclR_C"/>
</dbReference>
<feature type="domain" description="IclR-ED" evidence="5">
    <location>
        <begin position="82"/>
        <end position="266"/>
    </location>
</feature>
<keyword evidence="3" id="KW-0804">Transcription</keyword>
<keyword evidence="1" id="KW-0805">Transcription regulation</keyword>
<evidence type="ECO:0000313" key="6">
    <source>
        <dbReference type="EMBL" id="TDE38846.1"/>
    </source>
</evidence>
<evidence type="ECO:0000259" key="5">
    <source>
        <dbReference type="PROSITE" id="PS51078"/>
    </source>
</evidence>
<dbReference type="InterPro" id="IPR029016">
    <property type="entry name" value="GAF-like_dom_sf"/>
</dbReference>
<dbReference type="InterPro" id="IPR036390">
    <property type="entry name" value="WH_DNA-bd_sf"/>
</dbReference>
<dbReference type="PANTHER" id="PTHR30136">
    <property type="entry name" value="HELIX-TURN-HELIX TRANSCRIPTIONAL REGULATOR, ICLR FAMILY"/>
    <property type="match status" value="1"/>
</dbReference>
<name>A0A4V2Z837_9RHOB</name>
<dbReference type="EMBL" id="SMFP01000004">
    <property type="protein sequence ID" value="TDE38846.1"/>
    <property type="molecule type" value="Genomic_DNA"/>
</dbReference>
<evidence type="ECO:0000313" key="7">
    <source>
        <dbReference type="Proteomes" id="UP000294662"/>
    </source>
</evidence>
<dbReference type="PROSITE" id="PS51078">
    <property type="entry name" value="ICLR_ED"/>
    <property type="match status" value="1"/>
</dbReference>
<feature type="domain" description="HTH iclR-type" evidence="4">
    <location>
        <begin position="21"/>
        <end position="81"/>
    </location>
</feature>
<dbReference type="GO" id="GO:0003677">
    <property type="term" value="F:DNA binding"/>
    <property type="evidence" value="ECO:0007669"/>
    <property type="project" value="UniProtKB-KW"/>
</dbReference>
<dbReference type="Gene3D" id="3.30.450.40">
    <property type="match status" value="1"/>
</dbReference>
<dbReference type="Proteomes" id="UP000294662">
    <property type="component" value="Unassembled WGS sequence"/>
</dbReference>
<comment type="caution">
    <text evidence="6">The sequence shown here is derived from an EMBL/GenBank/DDBJ whole genome shotgun (WGS) entry which is preliminary data.</text>
</comment>
<dbReference type="Pfam" id="PF01614">
    <property type="entry name" value="IclR_C"/>
    <property type="match status" value="1"/>
</dbReference>
<evidence type="ECO:0000256" key="1">
    <source>
        <dbReference type="ARBA" id="ARBA00023015"/>
    </source>
</evidence>
<dbReference type="SMART" id="SM00346">
    <property type="entry name" value="HTH_ICLR"/>
    <property type="match status" value="1"/>
</dbReference>
<accession>A0A4V2Z837</accession>
<sequence length="267" mass="29218">MTGREKLMSDEENWYRRSDISSTFLKGLKVLSAFDDATPRLTLAEIGKLTELDRAAVRRLVITLVDFGYVEKTGKTFSLTPKILTLSGSYMRGNGVGVVVQPILNRYSEEMSAEISLAGVAETEAVYIAKSILAGSNISFGFTVGSRLSLLQTAIGRMLLASRDDSFVSDRVKNGSLRAYTHDSIMDRPLIRREIETARRQGFAIVTNEFEAGITGLAVPVGSPMTAKTVIGISAPVAVLRGNENRAHYLSVLQQCANELDRTQFES</sequence>
<dbReference type="PANTHER" id="PTHR30136:SF34">
    <property type="entry name" value="TRANSCRIPTIONAL REGULATOR"/>
    <property type="match status" value="1"/>
</dbReference>
<dbReference type="AlphaFoldDB" id="A0A4V2Z837"/>
<keyword evidence="7" id="KW-1185">Reference proteome</keyword>
<proteinExistence type="predicted"/>
<evidence type="ECO:0000256" key="2">
    <source>
        <dbReference type="ARBA" id="ARBA00023125"/>
    </source>
</evidence>
<dbReference type="SUPFAM" id="SSF55781">
    <property type="entry name" value="GAF domain-like"/>
    <property type="match status" value="1"/>
</dbReference>
<dbReference type="InterPro" id="IPR036388">
    <property type="entry name" value="WH-like_DNA-bd_sf"/>
</dbReference>
<keyword evidence="2" id="KW-0238">DNA-binding</keyword>
<dbReference type="InterPro" id="IPR005471">
    <property type="entry name" value="Tscrpt_reg_IclR_N"/>
</dbReference>
<dbReference type="GO" id="GO:0003700">
    <property type="term" value="F:DNA-binding transcription factor activity"/>
    <property type="evidence" value="ECO:0007669"/>
    <property type="project" value="TreeGrafter"/>
</dbReference>
<protein>
    <submittedName>
        <fullName evidence="6">IclR family transcriptional regulator</fullName>
    </submittedName>
</protein>
<dbReference type="OrthoDB" id="9807558at2"/>
<dbReference type="GO" id="GO:0045892">
    <property type="term" value="P:negative regulation of DNA-templated transcription"/>
    <property type="evidence" value="ECO:0007669"/>
    <property type="project" value="TreeGrafter"/>
</dbReference>
<dbReference type="SUPFAM" id="SSF46785">
    <property type="entry name" value="Winged helix' DNA-binding domain"/>
    <property type="match status" value="1"/>
</dbReference>
<gene>
    <name evidence="6" type="ORF">E1B25_07435</name>
</gene>
<organism evidence="6 7">
    <name type="scientific">Antarcticimicrobium sediminis</name>
    <dbReference type="NCBI Taxonomy" id="2546227"/>
    <lineage>
        <taxon>Bacteria</taxon>
        <taxon>Pseudomonadati</taxon>
        <taxon>Pseudomonadota</taxon>
        <taxon>Alphaproteobacteria</taxon>
        <taxon>Rhodobacterales</taxon>
        <taxon>Paracoccaceae</taxon>
        <taxon>Antarcticimicrobium</taxon>
    </lineage>
</organism>
<dbReference type="Pfam" id="PF09339">
    <property type="entry name" value="HTH_IclR"/>
    <property type="match status" value="1"/>
</dbReference>